<comment type="caution">
    <text evidence="2">The sequence shown here is derived from an EMBL/GenBank/DDBJ whole genome shotgun (WGS) entry which is preliminary data.</text>
</comment>
<reference evidence="2" key="1">
    <citation type="journal article" date="2020" name="mSystems">
        <title>Genome- and Community-Level Interaction Insights into Carbon Utilization and Element Cycling Functions of Hydrothermarchaeota in Hydrothermal Sediment.</title>
        <authorList>
            <person name="Zhou Z."/>
            <person name="Liu Y."/>
            <person name="Xu W."/>
            <person name="Pan J."/>
            <person name="Luo Z.H."/>
            <person name="Li M."/>
        </authorList>
    </citation>
    <scope>NUCLEOTIDE SEQUENCE [LARGE SCALE GENOMIC DNA]</scope>
    <source>
        <strain evidence="2">SpSt-26</strain>
    </source>
</reference>
<dbReference type="InterPro" id="IPR002782">
    <property type="entry name" value="Mut7-C_RNAse_dom"/>
</dbReference>
<organism evidence="2">
    <name type="scientific">Archaeoglobus fulgidus</name>
    <dbReference type="NCBI Taxonomy" id="2234"/>
    <lineage>
        <taxon>Archaea</taxon>
        <taxon>Methanobacteriati</taxon>
        <taxon>Methanobacteriota</taxon>
        <taxon>Archaeoglobi</taxon>
        <taxon>Archaeoglobales</taxon>
        <taxon>Archaeoglobaceae</taxon>
        <taxon>Archaeoglobus</taxon>
    </lineage>
</organism>
<proteinExistence type="predicted"/>
<sequence length="158" mass="19165">MVEMKFICDRMLRKLAVWLRISGYDTLYIGDFKVDDEDEFMLRNHLDRILLTKDLDLFERSKKIGREAFLIRSNDVSEQMKELKKLGVKFQIVMDRCSVCNSLLRKPSEFEALTTLKEMNLGEEIMKKYELWFCEKCRKLYWMGSHWRNMIRFLKKIE</sequence>
<dbReference type="EMBL" id="DSLA01000095">
    <property type="protein sequence ID" value="HEH35679.1"/>
    <property type="molecule type" value="Genomic_DNA"/>
</dbReference>
<dbReference type="Pfam" id="PF01927">
    <property type="entry name" value="Mut7-C"/>
    <property type="match status" value="1"/>
</dbReference>
<evidence type="ECO:0000313" key="2">
    <source>
        <dbReference type="EMBL" id="HEH35679.1"/>
    </source>
</evidence>
<name>A0A7J2TIW5_ARCFL</name>
<dbReference type="PANTHER" id="PTHR39081:SF1">
    <property type="entry name" value="MUT7-C RNASE DOMAIN-CONTAINING PROTEIN"/>
    <property type="match status" value="1"/>
</dbReference>
<protein>
    <recommendedName>
        <fullName evidence="1">Mut7-C RNAse domain-containing protein</fullName>
    </recommendedName>
</protein>
<accession>A0A7J2TIW5</accession>
<evidence type="ECO:0000259" key="1">
    <source>
        <dbReference type="Pfam" id="PF01927"/>
    </source>
</evidence>
<gene>
    <name evidence="2" type="ORF">ENP88_05965</name>
</gene>
<dbReference type="PANTHER" id="PTHR39081">
    <property type="entry name" value="MUT7-C DOMAIN-CONTAINING PROTEIN"/>
    <property type="match status" value="1"/>
</dbReference>
<dbReference type="AlphaFoldDB" id="A0A7J2TIW5"/>
<feature type="domain" description="Mut7-C RNAse" evidence="1">
    <location>
        <begin position="4"/>
        <end position="153"/>
    </location>
</feature>